<dbReference type="EMBL" id="JBEDUW010000002">
    <property type="protein sequence ID" value="KAK9943788.1"/>
    <property type="molecule type" value="Genomic_DNA"/>
</dbReference>
<protein>
    <recommendedName>
        <fullName evidence="4">Replication factor A C-terminal domain-containing protein</fullName>
    </recommendedName>
</protein>
<dbReference type="PANTHER" id="PTHR47165:SF4">
    <property type="entry name" value="OS03G0429900 PROTEIN"/>
    <property type="match status" value="1"/>
</dbReference>
<reference evidence="2 3" key="1">
    <citation type="journal article" date="2023" name="G3 (Bethesda)">
        <title>A chromosome-length genome assembly and annotation of blackberry (Rubus argutus, cv. 'Hillquist').</title>
        <authorList>
            <person name="Bruna T."/>
            <person name="Aryal R."/>
            <person name="Dudchenko O."/>
            <person name="Sargent D.J."/>
            <person name="Mead D."/>
            <person name="Buti M."/>
            <person name="Cavallini A."/>
            <person name="Hytonen T."/>
            <person name="Andres J."/>
            <person name="Pham M."/>
            <person name="Weisz D."/>
            <person name="Mascagni F."/>
            <person name="Usai G."/>
            <person name="Natali L."/>
            <person name="Bassil N."/>
            <person name="Fernandez G.E."/>
            <person name="Lomsadze A."/>
            <person name="Armour M."/>
            <person name="Olukolu B."/>
            <person name="Poorten T."/>
            <person name="Britton C."/>
            <person name="Davik J."/>
            <person name="Ashrafi H."/>
            <person name="Aiden E.L."/>
            <person name="Borodovsky M."/>
            <person name="Worthington M."/>
        </authorList>
    </citation>
    <scope>NUCLEOTIDE SEQUENCE [LARGE SCALE GENOMIC DNA]</scope>
    <source>
        <strain evidence="2">PI 553951</strain>
    </source>
</reference>
<organism evidence="2 3">
    <name type="scientific">Rubus argutus</name>
    <name type="common">Southern blackberry</name>
    <dbReference type="NCBI Taxonomy" id="59490"/>
    <lineage>
        <taxon>Eukaryota</taxon>
        <taxon>Viridiplantae</taxon>
        <taxon>Streptophyta</taxon>
        <taxon>Embryophyta</taxon>
        <taxon>Tracheophyta</taxon>
        <taxon>Spermatophyta</taxon>
        <taxon>Magnoliopsida</taxon>
        <taxon>eudicotyledons</taxon>
        <taxon>Gunneridae</taxon>
        <taxon>Pentapetalae</taxon>
        <taxon>rosids</taxon>
        <taxon>fabids</taxon>
        <taxon>Rosales</taxon>
        <taxon>Rosaceae</taxon>
        <taxon>Rosoideae</taxon>
        <taxon>Rosoideae incertae sedis</taxon>
        <taxon>Rubus</taxon>
    </lineage>
</organism>
<dbReference type="InterPro" id="IPR012340">
    <property type="entry name" value="NA-bd_OB-fold"/>
</dbReference>
<dbReference type="PANTHER" id="PTHR47165">
    <property type="entry name" value="OS03G0429900 PROTEIN"/>
    <property type="match status" value="1"/>
</dbReference>
<name>A0AAW1Y4Q2_RUBAR</name>
<comment type="caution">
    <text evidence="2">The sequence shown here is derived from an EMBL/GenBank/DDBJ whole genome shotgun (WGS) entry which is preliminary data.</text>
</comment>
<evidence type="ECO:0000313" key="2">
    <source>
        <dbReference type="EMBL" id="KAK9943788.1"/>
    </source>
</evidence>
<proteinExistence type="predicted"/>
<feature type="region of interest" description="Disordered" evidence="1">
    <location>
        <begin position="160"/>
        <end position="190"/>
    </location>
</feature>
<accession>A0AAW1Y4Q2</accession>
<dbReference type="AlphaFoldDB" id="A0AAW1Y4Q2"/>
<feature type="compositionally biased region" description="Basic and acidic residues" evidence="1">
    <location>
        <begin position="264"/>
        <end position="277"/>
    </location>
</feature>
<keyword evidence="3" id="KW-1185">Reference proteome</keyword>
<feature type="region of interest" description="Disordered" evidence="1">
    <location>
        <begin position="230"/>
        <end position="277"/>
    </location>
</feature>
<evidence type="ECO:0008006" key="4">
    <source>
        <dbReference type="Google" id="ProtNLM"/>
    </source>
</evidence>
<gene>
    <name evidence="2" type="ORF">M0R45_009384</name>
</gene>
<evidence type="ECO:0000256" key="1">
    <source>
        <dbReference type="SAM" id="MobiDB-lite"/>
    </source>
</evidence>
<sequence>MFKDAIIVSKATVVRFDTRNGWWYKACPSCYKQLKTNPHTSHTDQLLCPKHGIIRQIPVAWFKVGLVLEDTTDEANAMIIGRAAEQLFQISCQELVYDKGFVDQQEFPKEILRIKGQCKLFRFRFGTIKNDLLIQGVLDDKAELLESSSKSMEKVTKMLPLTPSPSSKQVPPSSLIASPETPAKITSSAKRKASPAVTKAILNSIKQTRRKLESHYTIEEESATTLIAKDIEEKAEDPDNMPIISYRKKGIPTDFEASSAATTKEMKTSPYDKKEEQ</sequence>
<feature type="compositionally biased region" description="Low complexity" evidence="1">
    <location>
        <begin position="164"/>
        <end position="174"/>
    </location>
</feature>
<dbReference type="Proteomes" id="UP001457282">
    <property type="component" value="Unassembled WGS sequence"/>
</dbReference>
<dbReference type="Gene3D" id="2.40.50.140">
    <property type="entry name" value="Nucleic acid-binding proteins"/>
    <property type="match status" value="1"/>
</dbReference>
<evidence type="ECO:0000313" key="3">
    <source>
        <dbReference type="Proteomes" id="UP001457282"/>
    </source>
</evidence>
<dbReference type="SUPFAM" id="SSF50249">
    <property type="entry name" value="Nucleic acid-binding proteins"/>
    <property type="match status" value="1"/>
</dbReference>